<dbReference type="Pfam" id="PF22807">
    <property type="entry name" value="TrAA12"/>
    <property type="match status" value="1"/>
</dbReference>
<gene>
    <name evidence="3" type="ORF">IFR04_007507</name>
</gene>
<reference evidence="3" key="1">
    <citation type="submission" date="2021-02" db="EMBL/GenBank/DDBJ databases">
        <title>Genome sequence Cadophora malorum strain M34.</title>
        <authorList>
            <person name="Stefanovic E."/>
            <person name="Vu D."/>
            <person name="Scully C."/>
            <person name="Dijksterhuis J."/>
            <person name="Roader J."/>
            <person name="Houbraken J."/>
        </authorList>
    </citation>
    <scope>NUCLEOTIDE SEQUENCE</scope>
    <source>
        <strain evidence="3">M34</strain>
    </source>
</reference>
<sequence>MVIICSGLKSENLGPSVVKYEILESWSPSFNDACDCRDAGTTLIFQIDDAFVVAEFADNILAKSYHENIAVSAQSVTCNLEPEYATPVMADGWESRLIVNGLNRPRSILFDTAGALLVVEQRTGITHLRLADGNGTCLSVQEETSLVQDSELNHGLALSNDGRTLYASTADEVYAWEYDPAGPSLSAERRTVVNGMDSGGHTSRTLMMSQKQPGVLVVSRGSDGNIDIETADITSGRSQIKAFDLNNLTADSSPYDYASQGRLLGWGLRNSVGVAEEPMEGGIYSVENSVDQIERDGVDIHQDNPGEEMNYHGFLNASTEDQGGNYGYPVGDQFSADQTSTSNDTFCREDRIAPRLTFQAHMAPLDMKFLQNGTKAFVSFHGSWDRSAPVGYKLSSIDFADGSPVAAADSRTSTTDIMSNPDLAACPENCFRPVGLAIDDQGRMFMSSDSTNEIWVLAEASTSTSTDGGASTGTGTGTGSSASPTETDNAAVRLGSQAGLLPALFWAVWALS</sequence>
<dbReference type="InterPro" id="IPR011042">
    <property type="entry name" value="6-blade_b-propeller_TolB-like"/>
</dbReference>
<dbReference type="AlphaFoldDB" id="A0A8H7TD46"/>
<evidence type="ECO:0000313" key="4">
    <source>
        <dbReference type="Proteomes" id="UP000664132"/>
    </source>
</evidence>
<keyword evidence="4" id="KW-1185">Reference proteome</keyword>
<dbReference type="OrthoDB" id="507128at2759"/>
<dbReference type="EMBL" id="JAFJYH010000107">
    <property type="protein sequence ID" value="KAG4419359.1"/>
    <property type="molecule type" value="Genomic_DNA"/>
</dbReference>
<evidence type="ECO:0000256" key="1">
    <source>
        <dbReference type="SAM" id="MobiDB-lite"/>
    </source>
</evidence>
<evidence type="ECO:0000313" key="3">
    <source>
        <dbReference type="EMBL" id="KAG4419359.1"/>
    </source>
</evidence>
<name>A0A8H7TD46_9HELO</name>
<dbReference type="InterPro" id="IPR054539">
    <property type="entry name" value="Beta-prop_PDH"/>
</dbReference>
<proteinExistence type="predicted"/>
<feature type="domain" description="Pyrroloquinoline quinone-dependent pyranose dehydrogenase beta-propeller" evidence="2">
    <location>
        <begin position="87"/>
        <end position="459"/>
    </location>
</feature>
<comment type="caution">
    <text evidence="3">The sequence shown here is derived from an EMBL/GenBank/DDBJ whole genome shotgun (WGS) entry which is preliminary data.</text>
</comment>
<dbReference type="Gene3D" id="2.120.10.30">
    <property type="entry name" value="TolB, C-terminal domain"/>
    <property type="match status" value="1"/>
</dbReference>
<feature type="region of interest" description="Disordered" evidence="1">
    <location>
        <begin position="463"/>
        <end position="487"/>
    </location>
</feature>
<dbReference type="Proteomes" id="UP000664132">
    <property type="component" value="Unassembled WGS sequence"/>
</dbReference>
<organism evidence="3 4">
    <name type="scientific">Cadophora malorum</name>
    <dbReference type="NCBI Taxonomy" id="108018"/>
    <lineage>
        <taxon>Eukaryota</taxon>
        <taxon>Fungi</taxon>
        <taxon>Dikarya</taxon>
        <taxon>Ascomycota</taxon>
        <taxon>Pezizomycotina</taxon>
        <taxon>Leotiomycetes</taxon>
        <taxon>Helotiales</taxon>
        <taxon>Ploettnerulaceae</taxon>
        <taxon>Cadophora</taxon>
    </lineage>
</organism>
<evidence type="ECO:0000259" key="2">
    <source>
        <dbReference type="Pfam" id="PF22807"/>
    </source>
</evidence>
<dbReference type="InterPro" id="IPR011041">
    <property type="entry name" value="Quinoprot_gluc/sorb_DH_b-prop"/>
</dbReference>
<accession>A0A8H7TD46</accession>
<protein>
    <recommendedName>
        <fullName evidence="2">Pyrroloquinoline quinone-dependent pyranose dehydrogenase beta-propeller domain-containing protein</fullName>
    </recommendedName>
</protein>
<dbReference type="SUPFAM" id="SSF50952">
    <property type="entry name" value="Soluble quinoprotein glucose dehydrogenase"/>
    <property type="match status" value="1"/>
</dbReference>